<dbReference type="Pfam" id="PF00156">
    <property type="entry name" value="Pribosyltran"/>
    <property type="match status" value="1"/>
</dbReference>
<dbReference type="InterPro" id="IPR051910">
    <property type="entry name" value="ComF/GntX_DNA_util-trans"/>
</dbReference>
<feature type="domain" description="Phosphoribosyltransferase" evidence="2">
    <location>
        <begin position="184"/>
        <end position="222"/>
    </location>
</feature>
<accession>A0ABU8EUM5</accession>
<dbReference type="InterPro" id="IPR000836">
    <property type="entry name" value="PRTase_dom"/>
</dbReference>
<keyword evidence="4" id="KW-1185">Reference proteome</keyword>
<comment type="caution">
    <text evidence="3">The sequence shown here is derived from an EMBL/GenBank/DDBJ whole genome shotgun (WGS) entry which is preliminary data.</text>
</comment>
<dbReference type="EMBL" id="JBAWKS010000001">
    <property type="protein sequence ID" value="MEI4550638.1"/>
    <property type="molecule type" value="Genomic_DNA"/>
</dbReference>
<comment type="similarity">
    <text evidence="1">Belongs to the ComF/GntX family.</text>
</comment>
<organism evidence="3 4">
    <name type="scientific">Pseudoalteromonas spongiae</name>
    <dbReference type="NCBI Taxonomy" id="298657"/>
    <lineage>
        <taxon>Bacteria</taxon>
        <taxon>Pseudomonadati</taxon>
        <taxon>Pseudomonadota</taxon>
        <taxon>Gammaproteobacteria</taxon>
        <taxon>Alteromonadales</taxon>
        <taxon>Pseudoalteromonadaceae</taxon>
        <taxon>Pseudoalteromonas</taxon>
    </lineage>
</organism>
<dbReference type="CDD" id="cd06223">
    <property type="entry name" value="PRTases_typeI"/>
    <property type="match status" value="1"/>
</dbReference>
<evidence type="ECO:0000313" key="3">
    <source>
        <dbReference type="EMBL" id="MEI4550638.1"/>
    </source>
</evidence>
<name>A0ABU8EUM5_9GAMM</name>
<reference evidence="3 4" key="1">
    <citation type="submission" date="2023-12" db="EMBL/GenBank/DDBJ databases">
        <title>Friends and Foes: Symbiotic and Algicidal bacterial influence on Karenia brevis blooms.</title>
        <authorList>
            <person name="Fei C."/>
            <person name="Mohamed A.R."/>
            <person name="Booker A."/>
            <person name="Arshad M."/>
            <person name="Klass S."/>
            <person name="Ahn S."/>
            <person name="Gilbert P.M."/>
            <person name="Heil C.A."/>
            <person name="Martinez J.M."/>
            <person name="Amin S.A."/>
        </authorList>
    </citation>
    <scope>NUCLEOTIDE SEQUENCE [LARGE SCALE GENOMIC DNA]</scope>
    <source>
        <strain evidence="3 4">CE15</strain>
    </source>
</reference>
<keyword evidence="3" id="KW-0328">Glycosyltransferase</keyword>
<dbReference type="InterPro" id="IPR029057">
    <property type="entry name" value="PRTase-like"/>
</dbReference>
<sequence length="230" mass="26558">MNYCYRLFNWALPNLCVCCHQPVHAPAKICRICLSDIARLNFKSSANLLHRPDINKLIPNPTFDSLFAVCWYQHPVSTWLKGIKFNKQLTYKAALHQLIKAQIKDAQAEQNWQMPDVLMPVPLHWQRRVFRGFNQSEEIWQRTGIAVDTKSITRDKRTKPQSELNKRDRKTNIKGAFSCNLTHRYQHVAIVDDIITTGYTVNEIARLLKSAGVKQVSVWVFAISDPTKPS</sequence>
<dbReference type="SUPFAM" id="SSF53271">
    <property type="entry name" value="PRTase-like"/>
    <property type="match status" value="1"/>
</dbReference>
<proteinExistence type="inferred from homology"/>
<dbReference type="RefSeq" id="WP_336435755.1">
    <property type="nucleotide sequence ID" value="NZ_JBAWKS010000001.1"/>
</dbReference>
<gene>
    <name evidence="3" type="ORF">WAE96_13290</name>
</gene>
<dbReference type="PANTHER" id="PTHR47505:SF1">
    <property type="entry name" value="DNA UTILIZATION PROTEIN YHGH"/>
    <property type="match status" value="1"/>
</dbReference>
<dbReference type="GO" id="GO:0016757">
    <property type="term" value="F:glycosyltransferase activity"/>
    <property type="evidence" value="ECO:0007669"/>
    <property type="project" value="UniProtKB-KW"/>
</dbReference>
<evidence type="ECO:0000313" key="4">
    <source>
        <dbReference type="Proteomes" id="UP001382455"/>
    </source>
</evidence>
<evidence type="ECO:0000256" key="1">
    <source>
        <dbReference type="ARBA" id="ARBA00008007"/>
    </source>
</evidence>
<evidence type="ECO:0000259" key="2">
    <source>
        <dbReference type="Pfam" id="PF00156"/>
    </source>
</evidence>
<keyword evidence="3" id="KW-0808">Transferase</keyword>
<dbReference type="Proteomes" id="UP001382455">
    <property type="component" value="Unassembled WGS sequence"/>
</dbReference>
<dbReference type="PANTHER" id="PTHR47505">
    <property type="entry name" value="DNA UTILIZATION PROTEIN YHGH"/>
    <property type="match status" value="1"/>
</dbReference>
<protein>
    <submittedName>
        <fullName evidence="3">Phosphoribosyltransferase family protein</fullName>
    </submittedName>
</protein>
<dbReference type="Gene3D" id="3.40.50.2020">
    <property type="match status" value="1"/>
</dbReference>